<organism evidence="3 4">
    <name type="scientific">Microbacterium paludicola</name>
    <dbReference type="NCBI Taxonomy" id="300019"/>
    <lineage>
        <taxon>Bacteria</taxon>
        <taxon>Bacillati</taxon>
        <taxon>Actinomycetota</taxon>
        <taxon>Actinomycetes</taxon>
        <taxon>Micrococcales</taxon>
        <taxon>Microbacteriaceae</taxon>
        <taxon>Microbacterium</taxon>
    </lineage>
</organism>
<dbReference type="EMBL" id="JAVIZA010000001">
    <property type="protein sequence ID" value="MDR6165943.1"/>
    <property type="molecule type" value="Genomic_DNA"/>
</dbReference>
<feature type="region of interest" description="Disordered" evidence="1">
    <location>
        <begin position="174"/>
        <end position="206"/>
    </location>
</feature>
<dbReference type="RefSeq" id="WP_023951568.1">
    <property type="nucleotide sequence ID" value="NZ_CP018134.1"/>
</dbReference>
<reference evidence="3 4" key="1">
    <citation type="submission" date="2023-08" db="EMBL/GenBank/DDBJ databases">
        <title>Functional and genomic diversity of the sorghum phyllosphere microbiome.</title>
        <authorList>
            <person name="Shade A."/>
        </authorList>
    </citation>
    <scope>NUCLEOTIDE SEQUENCE [LARGE SCALE GENOMIC DNA]</scope>
    <source>
        <strain evidence="3 4">SORGH_AS_0919</strain>
    </source>
</reference>
<protein>
    <recommendedName>
        <fullName evidence="5">Cell division protein FtsL</fullName>
    </recommendedName>
</protein>
<keyword evidence="2" id="KW-0812">Transmembrane</keyword>
<dbReference type="Proteomes" id="UP001260188">
    <property type="component" value="Unassembled WGS sequence"/>
</dbReference>
<evidence type="ECO:0000256" key="1">
    <source>
        <dbReference type="SAM" id="MobiDB-lite"/>
    </source>
</evidence>
<comment type="caution">
    <text evidence="3">The sequence shown here is derived from an EMBL/GenBank/DDBJ whole genome shotgun (WGS) entry which is preliminary data.</text>
</comment>
<evidence type="ECO:0008006" key="5">
    <source>
        <dbReference type="Google" id="ProtNLM"/>
    </source>
</evidence>
<evidence type="ECO:0000313" key="3">
    <source>
        <dbReference type="EMBL" id="MDR6165943.1"/>
    </source>
</evidence>
<evidence type="ECO:0000313" key="4">
    <source>
        <dbReference type="Proteomes" id="UP001260188"/>
    </source>
</evidence>
<proteinExistence type="predicted"/>
<accession>A0ABU1HWC6</accession>
<keyword evidence="2" id="KW-0472">Membrane</keyword>
<evidence type="ECO:0000256" key="2">
    <source>
        <dbReference type="SAM" id="Phobius"/>
    </source>
</evidence>
<keyword evidence="4" id="KW-1185">Reference proteome</keyword>
<keyword evidence="2" id="KW-1133">Transmembrane helix</keyword>
<gene>
    <name evidence="3" type="ORF">QE367_000147</name>
</gene>
<feature type="transmembrane region" description="Helical" evidence="2">
    <location>
        <begin position="52"/>
        <end position="74"/>
    </location>
</feature>
<sequence length="206" mass="21378">MTADNTARIPSPLGDDFFASVPGRLPREGERERQRDLRLVTGAARRRRPRMLYGIIAVSGAVLIGAVQMGLSILTTQTSYEISALSQQQRQLTWQKQIIQDDLAGLASPQYLAANATALGMVIAESPSYLRLSDGAVLGSASAAGSHSNVDALGRAAVANSLVAGVPLVTDPAASLESGTSTDELVGADHATPPPIADGLPAPSTH</sequence>
<name>A0ABU1HWC6_9MICO</name>